<dbReference type="Proteomes" id="UP000887159">
    <property type="component" value="Unassembled WGS sequence"/>
</dbReference>
<gene>
    <name evidence="1" type="ORF">TNCV_3369621</name>
</gene>
<keyword evidence="2" id="KW-1185">Reference proteome</keyword>
<protein>
    <submittedName>
        <fullName evidence="1">Uncharacterized protein</fullName>
    </submittedName>
</protein>
<evidence type="ECO:0000313" key="2">
    <source>
        <dbReference type="Proteomes" id="UP000887159"/>
    </source>
</evidence>
<name>A0A8X6UXM7_TRICX</name>
<reference evidence="1" key="1">
    <citation type="submission" date="2020-08" db="EMBL/GenBank/DDBJ databases">
        <title>Multicomponent nature underlies the extraordinary mechanical properties of spider dragline silk.</title>
        <authorList>
            <person name="Kono N."/>
            <person name="Nakamura H."/>
            <person name="Mori M."/>
            <person name="Yoshida Y."/>
            <person name="Ohtoshi R."/>
            <person name="Malay A.D."/>
            <person name="Moran D.A.P."/>
            <person name="Tomita M."/>
            <person name="Numata K."/>
            <person name="Arakawa K."/>
        </authorList>
    </citation>
    <scope>NUCLEOTIDE SEQUENCE</scope>
</reference>
<proteinExistence type="predicted"/>
<comment type="caution">
    <text evidence="1">The sequence shown here is derived from an EMBL/GenBank/DDBJ whole genome shotgun (WGS) entry which is preliminary data.</text>
</comment>
<organism evidence="1 2">
    <name type="scientific">Trichonephila clavipes</name>
    <name type="common">Golden silk orbweaver</name>
    <name type="synonym">Nephila clavipes</name>
    <dbReference type="NCBI Taxonomy" id="2585209"/>
    <lineage>
        <taxon>Eukaryota</taxon>
        <taxon>Metazoa</taxon>
        <taxon>Ecdysozoa</taxon>
        <taxon>Arthropoda</taxon>
        <taxon>Chelicerata</taxon>
        <taxon>Arachnida</taxon>
        <taxon>Araneae</taxon>
        <taxon>Araneomorphae</taxon>
        <taxon>Entelegynae</taxon>
        <taxon>Araneoidea</taxon>
        <taxon>Nephilidae</taxon>
        <taxon>Trichonephila</taxon>
    </lineage>
</organism>
<dbReference type="AlphaFoldDB" id="A0A8X6UXM7"/>
<dbReference type="EMBL" id="BMAU01021033">
    <property type="protein sequence ID" value="GFX87393.1"/>
    <property type="molecule type" value="Genomic_DNA"/>
</dbReference>
<accession>A0A8X6UXM7</accession>
<evidence type="ECO:0000313" key="1">
    <source>
        <dbReference type="EMBL" id="GFX87393.1"/>
    </source>
</evidence>
<sequence length="72" mass="8340">MLEDSELEKSDIKNSDFPYRQAVGALMYLMNLREVLPPTYQMMLRERPGQGRLKAWTNWAQGFGLVSFSTQP</sequence>